<dbReference type="AlphaFoldDB" id="A0A1T4TZ45"/>
<dbReference type="GO" id="GO:0032357">
    <property type="term" value="F:oxidized purine DNA binding"/>
    <property type="evidence" value="ECO:0007669"/>
    <property type="project" value="TreeGrafter"/>
</dbReference>
<dbReference type="Gene3D" id="3.90.79.10">
    <property type="entry name" value="Nucleoside Triphosphate Pyrophosphohydrolase"/>
    <property type="match status" value="1"/>
</dbReference>
<keyword evidence="13 14" id="KW-0326">Glycosidase</keyword>
<protein>
    <recommendedName>
        <fullName evidence="5 14">Adenine DNA glycosylase</fullName>
        <ecNumber evidence="4 14">3.2.2.31</ecNumber>
    </recommendedName>
</protein>
<dbReference type="InterPro" id="IPR044298">
    <property type="entry name" value="MIG/MutY"/>
</dbReference>
<dbReference type="PANTHER" id="PTHR42944">
    <property type="entry name" value="ADENINE DNA GLYCOSYLASE"/>
    <property type="match status" value="1"/>
</dbReference>
<dbReference type="EC" id="3.2.2.31" evidence="4 14"/>
<accession>A0A1T4TZ45</accession>
<dbReference type="FunFam" id="1.10.340.30:FF:000002">
    <property type="entry name" value="Adenine DNA glycosylase"/>
    <property type="match status" value="1"/>
</dbReference>
<evidence type="ECO:0000256" key="14">
    <source>
        <dbReference type="RuleBase" id="RU365096"/>
    </source>
</evidence>
<evidence type="ECO:0000259" key="15">
    <source>
        <dbReference type="SMART" id="SM00478"/>
    </source>
</evidence>
<evidence type="ECO:0000256" key="3">
    <source>
        <dbReference type="ARBA" id="ARBA00008343"/>
    </source>
</evidence>
<dbReference type="InterPro" id="IPR000445">
    <property type="entry name" value="HhH_motif"/>
</dbReference>
<dbReference type="PROSITE" id="PS00764">
    <property type="entry name" value="ENDONUCLEASE_III_1"/>
    <property type="match status" value="1"/>
</dbReference>
<dbReference type="SUPFAM" id="SSF48150">
    <property type="entry name" value="DNA-glycosylase"/>
    <property type="match status" value="1"/>
</dbReference>
<dbReference type="NCBIfam" id="TIGR01084">
    <property type="entry name" value="mutY"/>
    <property type="match status" value="1"/>
</dbReference>
<dbReference type="Gene3D" id="1.10.340.30">
    <property type="entry name" value="Hypothetical protein, domain 2"/>
    <property type="match status" value="1"/>
</dbReference>
<evidence type="ECO:0000256" key="13">
    <source>
        <dbReference type="ARBA" id="ARBA00023295"/>
    </source>
</evidence>
<gene>
    <name evidence="16" type="ORF">SAMN02745132_00346</name>
</gene>
<keyword evidence="7" id="KW-0479">Metal-binding</keyword>
<comment type="catalytic activity">
    <reaction evidence="1 14">
        <text>Hydrolyzes free adenine bases from 7,8-dihydro-8-oxoguanine:adenine mismatched double-stranded DNA, leaving an apurinic site.</text>
        <dbReference type="EC" id="3.2.2.31"/>
    </reaction>
</comment>
<dbReference type="Proteomes" id="UP000190162">
    <property type="component" value="Unassembled WGS sequence"/>
</dbReference>
<dbReference type="PANTHER" id="PTHR42944:SF1">
    <property type="entry name" value="ADENINE DNA GLYCOSYLASE"/>
    <property type="match status" value="1"/>
</dbReference>
<proteinExistence type="inferred from homology"/>
<comment type="cofactor">
    <cofactor evidence="14">
        <name>[4Fe-4S] cluster</name>
        <dbReference type="ChEBI" id="CHEBI:49883"/>
    </cofactor>
    <text evidence="14">Binds 1 [4Fe-4S] cluster.</text>
</comment>
<dbReference type="FunFam" id="1.10.1670.10:FF:000002">
    <property type="entry name" value="Adenine DNA glycosylase"/>
    <property type="match status" value="1"/>
</dbReference>
<dbReference type="NCBIfam" id="NF008132">
    <property type="entry name" value="PRK10880.1"/>
    <property type="match status" value="1"/>
</dbReference>
<dbReference type="Gene3D" id="1.10.1670.10">
    <property type="entry name" value="Helix-hairpin-Helix base-excision DNA repair enzymes (C-terminal)"/>
    <property type="match status" value="1"/>
</dbReference>
<evidence type="ECO:0000313" key="16">
    <source>
        <dbReference type="EMBL" id="SKA45528.1"/>
    </source>
</evidence>
<keyword evidence="9" id="KW-0378">Hydrolase</keyword>
<organism evidence="16 17">
    <name type="scientific">Enterovibrio nigricans DSM 22720</name>
    <dbReference type="NCBI Taxonomy" id="1121868"/>
    <lineage>
        <taxon>Bacteria</taxon>
        <taxon>Pseudomonadati</taxon>
        <taxon>Pseudomonadota</taxon>
        <taxon>Gammaproteobacteria</taxon>
        <taxon>Vibrionales</taxon>
        <taxon>Vibrionaceae</taxon>
        <taxon>Enterovibrio</taxon>
    </lineage>
</organism>
<dbReference type="GO" id="GO:0034039">
    <property type="term" value="F:8-oxo-7,8-dihydroguanine DNA N-glycosylase activity"/>
    <property type="evidence" value="ECO:0007669"/>
    <property type="project" value="TreeGrafter"/>
</dbReference>
<evidence type="ECO:0000256" key="8">
    <source>
        <dbReference type="ARBA" id="ARBA00022763"/>
    </source>
</evidence>
<evidence type="ECO:0000256" key="7">
    <source>
        <dbReference type="ARBA" id="ARBA00022723"/>
    </source>
</evidence>
<evidence type="ECO:0000256" key="2">
    <source>
        <dbReference type="ARBA" id="ARBA00002933"/>
    </source>
</evidence>
<keyword evidence="11" id="KW-0411">Iron-sulfur</keyword>
<dbReference type="OrthoDB" id="9802365at2"/>
<dbReference type="Pfam" id="PF00730">
    <property type="entry name" value="HhH-GPD"/>
    <property type="match status" value="1"/>
</dbReference>
<evidence type="ECO:0000256" key="5">
    <source>
        <dbReference type="ARBA" id="ARBA00022023"/>
    </source>
</evidence>
<keyword evidence="17" id="KW-1185">Reference proteome</keyword>
<dbReference type="InterPro" id="IPR023170">
    <property type="entry name" value="HhH_base_excis_C"/>
</dbReference>
<comment type="similarity">
    <text evidence="3 14">Belongs to the Nth/MutY family.</text>
</comment>
<dbReference type="SMART" id="SM00478">
    <property type="entry name" value="ENDO3c"/>
    <property type="match status" value="1"/>
</dbReference>
<evidence type="ECO:0000256" key="12">
    <source>
        <dbReference type="ARBA" id="ARBA00023204"/>
    </source>
</evidence>
<reference evidence="17" key="1">
    <citation type="submission" date="2017-02" db="EMBL/GenBank/DDBJ databases">
        <authorList>
            <person name="Varghese N."/>
            <person name="Submissions S."/>
        </authorList>
    </citation>
    <scope>NUCLEOTIDE SEQUENCE [LARGE SCALE GENOMIC DNA]</scope>
    <source>
        <strain evidence="17">DSM 22720</strain>
    </source>
</reference>
<dbReference type="RefSeq" id="WP_078750894.1">
    <property type="nucleotide sequence ID" value="NZ_FUXU01000003.1"/>
</dbReference>
<keyword evidence="6" id="KW-0004">4Fe-4S</keyword>
<dbReference type="InterPro" id="IPR029119">
    <property type="entry name" value="MutY_C"/>
</dbReference>
<dbReference type="CDD" id="cd00056">
    <property type="entry name" value="ENDO3c"/>
    <property type="match status" value="1"/>
</dbReference>
<dbReference type="GO" id="GO:0006298">
    <property type="term" value="P:mismatch repair"/>
    <property type="evidence" value="ECO:0007669"/>
    <property type="project" value="TreeGrafter"/>
</dbReference>
<comment type="function">
    <text evidence="2">Adenine glycosylase active on G-A mispairs. MutY also corrects error-prone DNA synthesis past GO lesions which are due to the oxidatively damaged form of guanine: 7,8-dihydro-8-oxoguanine (8-oxo-dGTP).</text>
</comment>
<dbReference type="InterPro" id="IPR005760">
    <property type="entry name" value="A/G_AdeGlyc_MutY"/>
</dbReference>
<dbReference type="InterPro" id="IPR003651">
    <property type="entry name" value="Endonuclease3_FeS-loop_motif"/>
</dbReference>
<name>A0A1T4TZ45_9GAMM</name>
<keyword evidence="12" id="KW-0234">DNA repair</keyword>
<keyword evidence="8 14" id="KW-0227">DNA damage</keyword>
<evidence type="ECO:0000256" key="6">
    <source>
        <dbReference type="ARBA" id="ARBA00022485"/>
    </source>
</evidence>
<feature type="domain" description="HhH-GPD" evidence="15">
    <location>
        <begin position="38"/>
        <end position="189"/>
    </location>
</feature>
<dbReference type="SUPFAM" id="SSF55811">
    <property type="entry name" value="Nudix"/>
    <property type="match status" value="1"/>
</dbReference>
<evidence type="ECO:0000256" key="10">
    <source>
        <dbReference type="ARBA" id="ARBA00023004"/>
    </source>
</evidence>
<dbReference type="GO" id="GO:0035485">
    <property type="term" value="F:adenine/guanine mispair binding"/>
    <property type="evidence" value="ECO:0007669"/>
    <property type="project" value="TreeGrafter"/>
</dbReference>
<evidence type="ECO:0000313" key="17">
    <source>
        <dbReference type="Proteomes" id="UP000190162"/>
    </source>
</evidence>
<dbReference type="Pfam" id="PF00633">
    <property type="entry name" value="HHH"/>
    <property type="match status" value="1"/>
</dbReference>
<dbReference type="GO" id="GO:0000701">
    <property type="term" value="F:purine-specific mismatch base pair DNA N-glycosylase activity"/>
    <property type="evidence" value="ECO:0007669"/>
    <property type="project" value="UniProtKB-EC"/>
</dbReference>
<evidence type="ECO:0000256" key="1">
    <source>
        <dbReference type="ARBA" id="ARBA00000843"/>
    </source>
</evidence>
<dbReference type="InterPro" id="IPR011257">
    <property type="entry name" value="DNA_glycosylase"/>
</dbReference>
<dbReference type="GO" id="GO:0046872">
    <property type="term" value="F:metal ion binding"/>
    <property type="evidence" value="ECO:0007669"/>
    <property type="project" value="UniProtKB-UniRule"/>
</dbReference>
<sequence length="358" mass="40496">MSQSFSDAILNWYDKYGRKTLPWQQEKTPYKVWLSEIMLQQTQVATVIPYFERFMERFPTVNDLANAELDEVLHLWTGLGYYARARNIHKAAKMIATDYQGQFPTDIDDVMAMPGIGRSTAGAVLSLSLGQHHPILDGNVKRTLSRHFAVEGWPGKKPVENRLWELAEKNTPATGVQRYNQAMMDMGAMICTRSKPKCTLCPVNFSCEANALNRQADFPGKKPKKILPEKKTCFVLFQYEDQVWLEQRPPAGLWGGLWCLPETLETKAGEFIGSKLNQSGHDKPEHLTAFRHTFSHFHLDIVPVRVKLHSKPEMIGDNGIMEGSGGLWYNLTQPAKVGLAAPVQKLLESLTHELQTTI</sequence>
<dbReference type="InterPro" id="IPR003265">
    <property type="entry name" value="HhH-GPD_domain"/>
</dbReference>
<dbReference type="EMBL" id="FUXU01000003">
    <property type="protein sequence ID" value="SKA45528.1"/>
    <property type="molecule type" value="Genomic_DNA"/>
</dbReference>
<dbReference type="SMART" id="SM00525">
    <property type="entry name" value="FES"/>
    <property type="match status" value="1"/>
</dbReference>
<evidence type="ECO:0000256" key="9">
    <source>
        <dbReference type="ARBA" id="ARBA00022801"/>
    </source>
</evidence>
<evidence type="ECO:0000256" key="11">
    <source>
        <dbReference type="ARBA" id="ARBA00023014"/>
    </source>
</evidence>
<evidence type="ECO:0000256" key="4">
    <source>
        <dbReference type="ARBA" id="ARBA00012045"/>
    </source>
</evidence>
<dbReference type="CDD" id="cd03431">
    <property type="entry name" value="NUDIX_DNA_Glycosylase_C-MutY"/>
    <property type="match status" value="1"/>
</dbReference>
<dbReference type="GO" id="GO:0051539">
    <property type="term" value="F:4 iron, 4 sulfur cluster binding"/>
    <property type="evidence" value="ECO:0007669"/>
    <property type="project" value="UniProtKB-UniRule"/>
</dbReference>
<dbReference type="Pfam" id="PF14815">
    <property type="entry name" value="NUDIX_4"/>
    <property type="match status" value="1"/>
</dbReference>
<keyword evidence="10 14" id="KW-0408">Iron</keyword>
<dbReference type="GO" id="GO:0006284">
    <property type="term" value="P:base-excision repair"/>
    <property type="evidence" value="ECO:0007669"/>
    <property type="project" value="UniProtKB-UniRule"/>
</dbReference>
<dbReference type="InterPro" id="IPR004035">
    <property type="entry name" value="Endouclease-III_FeS-bd_BS"/>
</dbReference>
<dbReference type="InterPro" id="IPR015797">
    <property type="entry name" value="NUDIX_hydrolase-like_dom_sf"/>
</dbReference>